<dbReference type="PANTHER" id="PTHR23155">
    <property type="entry name" value="DISEASE RESISTANCE PROTEIN RP"/>
    <property type="match status" value="1"/>
</dbReference>
<keyword evidence="1" id="KW-0677">Repeat</keyword>
<dbReference type="EC" id="3.1.3.16" evidence="8"/>
<dbReference type="Gene3D" id="1.10.8.430">
    <property type="entry name" value="Helical domain of apoptotic protease-activating factors"/>
    <property type="match status" value="1"/>
</dbReference>
<name>B9SQ65_RICCO</name>
<dbReference type="GO" id="GO:0004722">
    <property type="term" value="F:protein serine/threonine phosphatase activity"/>
    <property type="evidence" value="ECO:0007669"/>
    <property type="project" value="UniProtKB-EC"/>
</dbReference>
<dbReference type="InterPro" id="IPR002182">
    <property type="entry name" value="NB-ARC"/>
</dbReference>
<evidence type="ECO:0000259" key="5">
    <source>
        <dbReference type="Pfam" id="PF18052"/>
    </source>
</evidence>
<dbReference type="InterPro" id="IPR036388">
    <property type="entry name" value="WH-like_DNA-bd_sf"/>
</dbReference>
<feature type="domain" description="Disease resistance protein winged helix" evidence="6">
    <location>
        <begin position="433"/>
        <end position="504"/>
    </location>
</feature>
<evidence type="ECO:0000259" key="6">
    <source>
        <dbReference type="Pfam" id="PF23559"/>
    </source>
</evidence>
<keyword evidence="9" id="KW-1185">Reference proteome</keyword>
<dbReference type="GO" id="GO:0051707">
    <property type="term" value="P:response to other organism"/>
    <property type="evidence" value="ECO:0007669"/>
    <property type="project" value="UniProtKB-ARBA"/>
</dbReference>
<feature type="domain" description="NB-ARC" evidence="4">
    <location>
        <begin position="176"/>
        <end position="346"/>
    </location>
</feature>
<dbReference type="Pfam" id="PF23559">
    <property type="entry name" value="WHD_DRP"/>
    <property type="match status" value="1"/>
</dbReference>
<dbReference type="InterPro" id="IPR044974">
    <property type="entry name" value="Disease_R_plants"/>
</dbReference>
<dbReference type="Gene3D" id="1.20.5.4130">
    <property type="match status" value="1"/>
</dbReference>
<organism evidence="8 9">
    <name type="scientific">Ricinus communis</name>
    <name type="common">Castor bean</name>
    <dbReference type="NCBI Taxonomy" id="3988"/>
    <lineage>
        <taxon>Eukaryota</taxon>
        <taxon>Viridiplantae</taxon>
        <taxon>Streptophyta</taxon>
        <taxon>Embryophyta</taxon>
        <taxon>Tracheophyta</taxon>
        <taxon>Spermatophyta</taxon>
        <taxon>Magnoliopsida</taxon>
        <taxon>eudicotyledons</taxon>
        <taxon>Gunneridae</taxon>
        <taxon>Pentapetalae</taxon>
        <taxon>rosids</taxon>
        <taxon>fabids</taxon>
        <taxon>Malpighiales</taxon>
        <taxon>Euphorbiaceae</taxon>
        <taxon>Acalyphoideae</taxon>
        <taxon>Acalypheae</taxon>
        <taxon>Ricinus</taxon>
    </lineage>
</organism>
<dbReference type="InterPro" id="IPR038005">
    <property type="entry name" value="RX-like_CC"/>
</dbReference>
<dbReference type="InterPro" id="IPR041118">
    <property type="entry name" value="Rx_N"/>
</dbReference>
<keyword evidence="8" id="KW-0378">Hydrolase</keyword>
<protein>
    <submittedName>
        <fullName evidence="8">Disease resistance protein RPH8A, putative</fullName>
        <ecNumber evidence="8">3.1.3.16</ecNumber>
    </submittedName>
</protein>
<dbReference type="PRINTS" id="PR00364">
    <property type="entry name" value="DISEASERSIST"/>
</dbReference>
<dbReference type="Pfam" id="PF18052">
    <property type="entry name" value="Rx_N"/>
    <property type="match status" value="1"/>
</dbReference>
<evidence type="ECO:0000259" key="7">
    <source>
        <dbReference type="Pfam" id="PF23598"/>
    </source>
</evidence>
<evidence type="ECO:0000259" key="4">
    <source>
        <dbReference type="Pfam" id="PF00931"/>
    </source>
</evidence>
<evidence type="ECO:0000256" key="3">
    <source>
        <dbReference type="ARBA" id="ARBA00022821"/>
    </source>
</evidence>
<dbReference type="SUPFAM" id="SSF52540">
    <property type="entry name" value="P-loop containing nucleoside triphosphate hydrolases"/>
    <property type="match status" value="1"/>
</dbReference>
<feature type="domain" description="Disease resistance R13L4/SHOC-2-like LRR" evidence="7">
    <location>
        <begin position="567"/>
        <end position="790"/>
    </location>
</feature>
<sequence>MAAADGAVSFLLQKFDTLIAREWNLFSGIKTEVGGLKNEFEMMRAILKEADDAKRESNEQVRVWIKQVRDLAYDIEDILDMYAFHTCQHSSSSSSSSSSIYPKFLRWKRSRSISVLVQDMKNKLSGVKEMRERYQLIASSPQASSSCQENYKHFQYPRVASLYTDEADIVGIEEPRDKLMAWAVNGESSLKVVFLVGMAGLGKTLVAKKVYEGTKKSFDCCAWIPISVSQKKEELLWTILKRLFESNDEPIPREYYTISIVQLMDKMRSFLQHRRYIVVFDDLWDKDVWEFIKYALPNRIHSRVIITTRRGDIAHFYHHDSVGVYNLQPLPLEKAQELFYNKTFQSSGVCPSGLIEWSGKFLKQCEGLPLGIVAISNLLANTEKTADAWRKLHDSLGSELDSNGHLSSVTNVISPSYDDLPYSLKYCLLYFSIFPEEYSIKRRKLIRLWISEGLVKEVMGKTLEEVGEDYLKELIQRSLIVTNEVDFDGQPKTCRVHHLLHKIIFAKSQEENFCGIYIQPGAYLNEKVRRLSIQRSCTNMLHMNYAHCRSFFMSGILRHLLVYRYNLKSYVTIDCAQGFKVCNGIRRLVALQKLSLIKANGDNGIISELENLTQLRKLGVTGLKEQDGGYLCRSIMNMKNLQSLDLASIHENEYLDLSLIHDPPMLLQRLYLKGQLRNIPDWICSLHDLVRIRLKWSKLDCSPIDALQDRPNLVELQLLDAYTGKKLVFYARKFPSLKILELEKMEALEEVRIRKGSLDNLEKLIIRRCEKIKIVLQGIDRLPHLKELHLYEMPDKFLNGIEKNGGKFRQLVQHIPVIYSFTLDTNGYWKPRDLS</sequence>
<dbReference type="GO" id="GO:0043531">
    <property type="term" value="F:ADP binding"/>
    <property type="evidence" value="ECO:0007669"/>
    <property type="project" value="InterPro"/>
</dbReference>
<evidence type="ECO:0000313" key="9">
    <source>
        <dbReference type="Proteomes" id="UP000008311"/>
    </source>
</evidence>
<keyword evidence="3" id="KW-0611">Plant defense</keyword>
<dbReference type="InterPro" id="IPR058922">
    <property type="entry name" value="WHD_DRP"/>
</dbReference>
<evidence type="ECO:0000256" key="2">
    <source>
        <dbReference type="ARBA" id="ARBA00022741"/>
    </source>
</evidence>
<dbReference type="PANTHER" id="PTHR23155:SF1205">
    <property type="entry name" value="DISEASE RESISTANCE PROTEIN RPM1"/>
    <property type="match status" value="1"/>
</dbReference>
<accession>B9SQ65</accession>
<dbReference type="CDD" id="cd14798">
    <property type="entry name" value="RX-CC_like"/>
    <property type="match status" value="1"/>
</dbReference>
<dbReference type="Gene3D" id="3.40.50.300">
    <property type="entry name" value="P-loop containing nucleotide triphosphate hydrolases"/>
    <property type="match status" value="1"/>
</dbReference>
<dbReference type="Pfam" id="PF00931">
    <property type="entry name" value="NB-ARC"/>
    <property type="match status" value="1"/>
</dbReference>
<dbReference type="InterPro" id="IPR055414">
    <property type="entry name" value="LRR_R13L4/SHOC2-like"/>
</dbReference>
<dbReference type="Proteomes" id="UP000008311">
    <property type="component" value="Unassembled WGS sequence"/>
</dbReference>
<dbReference type="GO" id="GO:0006952">
    <property type="term" value="P:defense response"/>
    <property type="evidence" value="ECO:0007669"/>
    <property type="project" value="UniProtKB-KW"/>
</dbReference>
<dbReference type="InParanoid" id="B9SQ65"/>
<dbReference type="eggNOG" id="KOG4658">
    <property type="taxonomic scope" value="Eukaryota"/>
</dbReference>
<dbReference type="InterPro" id="IPR042197">
    <property type="entry name" value="Apaf_helical"/>
</dbReference>
<dbReference type="InterPro" id="IPR032675">
    <property type="entry name" value="LRR_dom_sf"/>
</dbReference>
<dbReference type="InterPro" id="IPR027417">
    <property type="entry name" value="P-loop_NTPase"/>
</dbReference>
<evidence type="ECO:0000256" key="1">
    <source>
        <dbReference type="ARBA" id="ARBA00022737"/>
    </source>
</evidence>
<proteinExistence type="predicted"/>
<dbReference type="Pfam" id="PF23598">
    <property type="entry name" value="LRR_14"/>
    <property type="match status" value="1"/>
</dbReference>
<dbReference type="Gene3D" id="1.10.10.10">
    <property type="entry name" value="Winged helix-like DNA-binding domain superfamily/Winged helix DNA-binding domain"/>
    <property type="match status" value="1"/>
</dbReference>
<reference evidence="9" key="1">
    <citation type="journal article" date="2010" name="Nat. Biotechnol.">
        <title>Draft genome sequence of the oilseed species Ricinus communis.</title>
        <authorList>
            <person name="Chan A.P."/>
            <person name="Crabtree J."/>
            <person name="Zhao Q."/>
            <person name="Lorenzi H."/>
            <person name="Orvis J."/>
            <person name="Puiu D."/>
            <person name="Melake-Berhan A."/>
            <person name="Jones K.M."/>
            <person name="Redman J."/>
            <person name="Chen G."/>
            <person name="Cahoon E.B."/>
            <person name="Gedil M."/>
            <person name="Stanke M."/>
            <person name="Haas B.J."/>
            <person name="Wortman J.R."/>
            <person name="Fraser-Liggett C.M."/>
            <person name="Ravel J."/>
            <person name="Rabinowicz P.D."/>
        </authorList>
    </citation>
    <scope>NUCLEOTIDE SEQUENCE [LARGE SCALE GENOMIC DNA]</scope>
    <source>
        <strain evidence="9">cv. Hale</strain>
    </source>
</reference>
<dbReference type="EMBL" id="EQ974079">
    <property type="protein sequence ID" value="EEF34225.1"/>
    <property type="molecule type" value="Genomic_DNA"/>
</dbReference>
<dbReference type="AlphaFoldDB" id="B9SQ65"/>
<dbReference type="SUPFAM" id="SSF52058">
    <property type="entry name" value="L domain-like"/>
    <property type="match status" value="1"/>
</dbReference>
<evidence type="ECO:0000313" key="8">
    <source>
        <dbReference type="EMBL" id="EEF34225.1"/>
    </source>
</evidence>
<gene>
    <name evidence="8" type="ORF">RCOM_1195490</name>
</gene>
<keyword evidence="2" id="KW-0547">Nucleotide-binding</keyword>
<dbReference type="FunFam" id="1.10.10.10:FF:000322">
    <property type="entry name" value="Probable disease resistance protein At1g63360"/>
    <property type="match status" value="1"/>
</dbReference>
<dbReference type="STRING" id="3988.B9SQ65"/>
<feature type="domain" description="Disease resistance N-terminal" evidence="5">
    <location>
        <begin position="7"/>
        <end position="97"/>
    </location>
</feature>
<dbReference type="Gene3D" id="3.80.10.10">
    <property type="entry name" value="Ribonuclease Inhibitor"/>
    <property type="match status" value="1"/>
</dbReference>